<dbReference type="eggNOG" id="ENOG502RRQD">
    <property type="taxonomic scope" value="Eukaryota"/>
</dbReference>
<feature type="transmembrane region" description="Helical" evidence="1">
    <location>
        <begin position="67"/>
        <end position="85"/>
    </location>
</feature>
<keyword evidence="1" id="KW-0812">Transmembrane</keyword>
<accession>A0A0E0DLR7</accession>
<keyword evidence="1" id="KW-0472">Membrane</keyword>
<dbReference type="PANTHER" id="PTHR33115:SF46">
    <property type="entry name" value="OS05G0141200 PROTEIN"/>
    <property type="match status" value="1"/>
</dbReference>
<dbReference type="InterPro" id="IPR016024">
    <property type="entry name" value="ARM-type_fold"/>
</dbReference>
<proteinExistence type="predicted"/>
<dbReference type="Proteomes" id="UP000008021">
    <property type="component" value="Chromosome 5"/>
</dbReference>
<dbReference type="AlphaFoldDB" id="A0A0E0DLR7"/>
<feature type="transmembrane region" description="Helical" evidence="1">
    <location>
        <begin position="34"/>
        <end position="55"/>
    </location>
</feature>
<reference evidence="2" key="2">
    <citation type="submission" date="2018-05" db="EMBL/GenBank/DDBJ databases">
        <title>OmerRS3 (Oryza meridionalis Reference Sequence Version 3).</title>
        <authorList>
            <person name="Zhang J."/>
            <person name="Kudrna D."/>
            <person name="Lee S."/>
            <person name="Talag J."/>
            <person name="Welchert J."/>
            <person name="Wing R.A."/>
        </authorList>
    </citation>
    <scope>NUCLEOTIDE SEQUENCE [LARGE SCALE GENOMIC DNA]</scope>
    <source>
        <strain evidence="2">cv. OR44</strain>
    </source>
</reference>
<dbReference type="STRING" id="40149.A0A0E0DLR7"/>
<dbReference type="EnsemblPlants" id="OMERI05G02700.1">
    <property type="protein sequence ID" value="OMERI05G02700.1"/>
    <property type="gene ID" value="OMERI05G02700"/>
</dbReference>
<evidence type="ECO:0008006" key="4">
    <source>
        <dbReference type="Google" id="ProtNLM"/>
    </source>
</evidence>
<evidence type="ECO:0000313" key="3">
    <source>
        <dbReference type="Proteomes" id="UP000008021"/>
    </source>
</evidence>
<feature type="transmembrane region" description="Helical" evidence="1">
    <location>
        <begin position="153"/>
        <end position="177"/>
    </location>
</feature>
<protein>
    <recommendedName>
        <fullName evidence="4">DUF4220 domain-containing protein</fullName>
    </recommendedName>
</protein>
<keyword evidence="1" id="KW-1133">Transmembrane helix</keyword>
<dbReference type="SUPFAM" id="SSF48371">
    <property type="entry name" value="ARM repeat"/>
    <property type="match status" value="1"/>
</dbReference>
<reference evidence="2" key="1">
    <citation type="submission" date="2015-04" db="UniProtKB">
        <authorList>
            <consortium name="EnsemblPlants"/>
        </authorList>
    </citation>
    <scope>IDENTIFICATION</scope>
</reference>
<organism evidence="2">
    <name type="scientific">Oryza meridionalis</name>
    <dbReference type="NCBI Taxonomy" id="40149"/>
    <lineage>
        <taxon>Eukaryota</taxon>
        <taxon>Viridiplantae</taxon>
        <taxon>Streptophyta</taxon>
        <taxon>Embryophyta</taxon>
        <taxon>Tracheophyta</taxon>
        <taxon>Spermatophyta</taxon>
        <taxon>Magnoliopsida</taxon>
        <taxon>Liliopsida</taxon>
        <taxon>Poales</taxon>
        <taxon>Poaceae</taxon>
        <taxon>BOP clade</taxon>
        <taxon>Oryzoideae</taxon>
        <taxon>Oryzeae</taxon>
        <taxon>Oryzinae</taxon>
        <taxon>Oryza</taxon>
    </lineage>
</organism>
<dbReference type="HOGENOM" id="CLU_006857_0_0_1"/>
<dbReference type="PANTHER" id="PTHR33115">
    <property type="entry name" value="ARM REPEAT SUPERFAMILY PROTEIN"/>
    <property type="match status" value="1"/>
</dbReference>
<name>A0A0E0DLR7_9ORYZ</name>
<evidence type="ECO:0000256" key="1">
    <source>
        <dbReference type="SAM" id="Phobius"/>
    </source>
</evidence>
<evidence type="ECO:0000313" key="2">
    <source>
        <dbReference type="EnsemblPlants" id="OMERI05G02700.1"/>
    </source>
</evidence>
<dbReference type="Gramene" id="OMERI05G02700.1">
    <property type="protein sequence ID" value="OMERI05G02700.1"/>
    <property type="gene ID" value="OMERI05G02700"/>
</dbReference>
<keyword evidence="3" id="KW-1185">Reference proteome</keyword>
<feature type="transmembrane region" description="Helical" evidence="1">
    <location>
        <begin position="207"/>
        <end position="232"/>
    </location>
</feature>
<sequence>MDSSAADGETKEESKVKTTLPEDSLNTVLLCTAFLYKAMNTIGTLATIWATVVLLGGFSTLIKKKDFWYVTAIAFVQSIGFLGGYEDPAQQIFLRAPEALMKYKRTSTLKGLSWWRRRGTQQQLQEPTRRTRGGRRHKEEKIRYLCSIYGCQALLGMTILAAVWLARVAAVVTVLVLSWKRLRKQDYLNPGDVMNDQNQNITWSLNIFYSLVLAQGIMFVTILLNPISYYLLFNAGIKYKLFDPSGLKIVLNYKRCNYLEFIAGNVKATLQMHLITFAKNLAVSNMADDKLLGIGAMDRILRSVEFRNLALKRLRAFMEPAELGKLVDMLGYDKSHKNKTMIRGHTARVVLKLSPDLLVQSYPQILYVISSSLLSTSKSNNKRVCKCNMDSDLVWFGLRILDKLTDNPENCRKATNDESGGDLLSTIIDLTIPCCHGHGHGHSMRSNTSTISDSWIEQEIIPLLQTENEIPLTFIDKLDQEIIVGMALNILSKLVAAPDEAGEKLRKETVKHVHFLTNTGMILDHVQATRVISCLAVDKEGREYIGKFPEIIKKLKDCLLSKTPYVNITKVAAKLLVLECTGDEQLLNQIQLFIEENHTVEDQSFSLPISAFIEELDFDQIRQPWIWNFVQSLDVEDALSAPRVNHSDTAAKALILLTTECSSSVEAFLQGINKEELNKIVNALSSEDGDKEKRRALTQFEGRRNLDPETLRRVKKIILAEGEEQATSMHAKLLQNLRAYSGPKEFDEYMKLIDAALPKVLKAVVDAVATLEDPSSAENLDHVKDDLWIKQGKVLESFIGLAVQICTSPNTRSDFSTALKYGNLTADTLIKKLKKILEVYRSPSTDFPCIRVSTLELITWMVEENNSYWEILLQCGVYEELNEVARTARKLESFKLFHCGIGIPTESTTECISSLATKLQEKLKKIPNFERRYLYGEHASRISVLIA</sequence>